<protein>
    <submittedName>
        <fullName evidence="8">DedA family protein</fullName>
    </submittedName>
</protein>
<evidence type="ECO:0000256" key="5">
    <source>
        <dbReference type="ARBA" id="ARBA00023136"/>
    </source>
</evidence>
<keyword evidence="5 6" id="KW-0472">Membrane</keyword>
<dbReference type="InterPro" id="IPR051311">
    <property type="entry name" value="DedA_domain"/>
</dbReference>
<evidence type="ECO:0000259" key="7">
    <source>
        <dbReference type="Pfam" id="PF09335"/>
    </source>
</evidence>
<reference evidence="8 9" key="1">
    <citation type="submission" date="2020-06" db="EMBL/GenBank/DDBJ databases">
        <title>Oricola thermophila sp. nov. isolated from a tidal sediments.</title>
        <authorList>
            <person name="Kwon K.K."/>
            <person name="Yang S.-H."/>
            <person name="Park M.-J."/>
        </authorList>
    </citation>
    <scope>NUCLEOTIDE SEQUENCE [LARGE SCALE GENOMIC DNA]</scope>
    <source>
        <strain evidence="8 9">MEBiC13590</strain>
    </source>
</reference>
<comment type="subcellular location">
    <subcellularLocation>
        <location evidence="1">Cell membrane</location>
        <topology evidence="1">Multi-pass membrane protein</topology>
    </subcellularLocation>
</comment>
<evidence type="ECO:0000256" key="3">
    <source>
        <dbReference type="ARBA" id="ARBA00022692"/>
    </source>
</evidence>
<feature type="transmembrane region" description="Helical" evidence="6">
    <location>
        <begin position="48"/>
        <end position="71"/>
    </location>
</feature>
<evidence type="ECO:0000313" key="8">
    <source>
        <dbReference type="EMBL" id="QKV18027.1"/>
    </source>
</evidence>
<dbReference type="PANTHER" id="PTHR42709:SF6">
    <property type="entry name" value="UNDECAPRENYL PHOSPHATE TRANSPORTER A"/>
    <property type="match status" value="1"/>
</dbReference>
<feature type="domain" description="VTT" evidence="7">
    <location>
        <begin position="30"/>
        <end position="156"/>
    </location>
</feature>
<keyword evidence="2" id="KW-1003">Cell membrane</keyword>
<organism evidence="8 9">
    <name type="scientific">Oricola thermophila</name>
    <dbReference type="NCBI Taxonomy" id="2742145"/>
    <lineage>
        <taxon>Bacteria</taxon>
        <taxon>Pseudomonadati</taxon>
        <taxon>Pseudomonadota</taxon>
        <taxon>Alphaproteobacteria</taxon>
        <taxon>Hyphomicrobiales</taxon>
        <taxon>Ahrensiaceae</taxon>
        <taxon>Oricola</taxon>
    </lineage>
</organism>
<keyword evidence="4 6" id="KW-1133">Transmembrane helix</keyword>
<evidence type="ECO:0000256" key="1">
    <source>
        <dbReference type="ARBA" id="ARBA00004651"/>
    </source>
</evidence>
<dbReference type="AlphaFoldDB" id="A0A6N1VGC1"/>
<proteinExistence type="predicted"/>
<name>A0A6N1VGC1_9HYPH</name>
<sequence>MTDAILYYFALYGTPALFAITAVGQFGFPVPTSILLLTAGALLSDGDLSLWPVFFWSLAGAVAGDHVGYAAGRFAAVGIRRQFDRWPAARTHLQKAEAFTRKWGDGSVFFSRWLVSPIGPYVNLTSGLALYPLYRFTLADIAGEVVWIGGYLLLGNMFAQSISEISGIVANAAWAIAAAITAAFLGWQLARRLRRIRARRKPAP</sequence>
<dbReference type="RefSeq" id="WP_175275923.1">
    <property type="nucleotide sequence ID" value="NZ_CP054836.1"/>
</dbReference>
<evidence type="ECO:0000313" key="9">
    <source>
        <dbReference type="Proteomes" id="UP000509367"/>
    </source>
</evidence>
<dbReference type="PANTHER" id="PTHR42709">
    <property type="entry name" value="ALKALINE PHOSPHATASE LIKE PROTEIN"/>
    <property type="match status" value="1"/>
</dbReference>
<feature type="transmembrane region" description="Helical" evidence="6">
    <location>
        <begin position="165"/>
        <end position="190"/>
    </location>
</feature>
<evidence type="ECO:0000256" key="4">
    <source>
        <dbReference type="ARBA" id="ARBA00022989"/>
    </source>
</evidence>
<gene>
    <name evidence="8" type="ORF">HTY61_05895</name>
</gene>
<dbReference type="KEGG" id="orm:HTY61_05895"/>
<dbReference type="GO" id="GO:0005886">
    <property type="term" value="C:plasma membrane"/>
    <property type="evidence" value="ECO:0007669"/>
    <property type="project" value="UniProtKB-SubCell"/>
</dbReference>
<dbReference type="Pfam" id="PF09335">
    <property type="entry name" value="VTT_dom"/>
    <property type="match status" value="1"/>
</dbReference>
<keyword evidence="9" id="KW-1185">Reference proteome</keyword>
<dbReference type="InterPro" id="IPR032816">
    <property type="entry name" value="VTT_dom"/>
</dbReference>
<dbReference type="EMBL" id="CP054836">
    <property type="protein sequence ID" value="QKV18027.1"/>
    <property type="molecule type" value="Genomic_DNA"/>
</dbReference>
<dbReference type="Proteomes" id="UP000509367">
    <property type="component" value="Chromosome"/>
</dbReference>
<keyword evidence="3 6" id="KW-0812">Transmembrane</keyword>
<evidence type="ECO:0000256" key="6">
    <source>
        <dbReference type="SAM" id="Phobius"/>
    </source>
</evidence>
<accession>A0A6N1VGC1</accession>
<feature type="transmembrane region" description="Helical" evidence="6">
    <location>
        <begin position="7"/>
        <end position="28"/>
    </location>
</feature>
<feature type="transmembrane region" description="Helical" evidence="6">
    <location>
        <begin position="133"/>
        <end position="153"/>
    </location>
</feature>
<evidence type="ECO:0000256" key="2">
    <source>
        <dbReference type="ARBA" id="ARBA00022475"/>
    </source>
</evidence>